<evidence type="ECO:0000259" key="11">
    <source>
        <dbReference type="PROSITE" id="PS50109"/>
    </source>
</evidence>
<evidence type="ECO:0000256" key="3">
    <source>
        <dbReference type="ARBA" id="ARBA00012438"/>
    </source>
</evidence>
<keyword evidence="9 10" id="KW-0472">Membrane</keyword>
<dbReference type="Gene3D" id="1.10.287.130">
    <property type="match status" value="1"/>
</dbReference>
<dbReference type="SMART" id="SM00387">
    <property type="entry name" value="HATPase_c"/>
    <property type="match status" value="1"/>
</dbReference>
<dbReference type="PANTHER" id="PTHR45436">
    <property type="entry name" value="SENSOR HISTIDINE KINASE YKOH"/>
    <property type="match status" value="1"/>
</dbReference>
<keyword evidence="13" id="KW-1185">Reference proteome</keyword>
<protein>
    <recommendedName>
        <fullName evidence="3">histidine kinase</fullName>
        <ecNumber evidence="3">2.7.13.3</ecNumber>
    </recommendedName>
</protein>
<evidence type="ECO:0000256" key="10">
    <source>
        <dbReference type="SAM" id="Phobius"/>
    </source>
</evidence>
<evidence type="ECO:0000256" key="5">
    <source>
        <dbReference type="ARBA" id="ARBA00022679"/>
    </source>
</evidence>
<evidence type="ECO:0000256" key="1">
    <source>
        <dbReference type="ARBA" id="ARBA00000085"/>
    </source>
</evidence>
<dbReference type="InterPro" id="IPR003594">
    <property type="entry name" value="HATPase_dom"/>
</dbReference>
<dbReference type="Pfam" id="PF00512">
    <property type="entry name" value="HisKA"/>
    <property type="match status" value="1"/>
</dbReference>
<reference evidence="12 13" key="1">
    <citation type="submission" date="2011-06" db="EMBL/GenBank/DDBJ databases">
        <title>The complete genome of Spirochaeta thermophila DSM 6578.</title>
        <authorList>
            <consortium name="US DOE Joint Genome Institute (JGI-PGF)"/>
            <person name="Lucas S."/>
            <person name="Lapidus A."/>
            <person name="Bruce D."/>
            <person name="Goodwin L."/>
            <person name="Pitluck S."/>
            <person name="Peters L."/>
            <person name="Kyrpides N."/>
            <person name="Mavromatis K."/>
            <person name="Ivanova N."/>
            <person name="Mikailova N."/>
            <person name="Pagani I."/>
            <person name="Chertkov O."/>
            <person name="Detter J.C."/>
            <person name="Tapia R."/>
            <person name="Han C."/>
            <person name="Land M."/>
            <person name="Hauser L."/>
            <person name="Markowitz V."/>
            <person name="Cheng J.-F."/>
            <person name="Hugenholtz P."/>
            <person name="Woyke T."/>
            <person name="Wu D."/>
            <person name="Spring S."/>
            <person name="Merkhoffer B."/>
            <person name="Schneider S."/>
            <person name="Klenk H.-P."/>
            <person name="Eisen J.A."/>
        </authorList>
    </citation>
    <scope>NUCLEOTIDE SEQUENCE [LARGE SCALE GENOMIC DNA]</scope>
    <source>
        <strain evidence="13">ATCC 700085 / DSM 6578 / Z-1203</strain>
    </source>
</reference>
<dbReference type="InterPro" id="IPR036097">
    <property type="entry name" value="HisK_dim/P_sf"/>
</dbReference>
<proteinExistence type="predicted"/>
<keyword evidence="7 12" id="KW-0418">Kinase</keyword>
<evidence type="ECO:0000256" key="7">
    <source>
        <dbReference type="ARBA" id="ARBA00022777"/>
    </source>
</evidence>
<feature type="domain" description="Histidine kinase" evidence="11">
    <location>
        <begin position="243"/>
        <end position="451"/>
    </location>
</feature>
<evidence type="ECO:0000313" key="13">
    <source>
        <dbReference type="Proteomes" id="UP000007254"/>
    </source>
</evidence>
<dbReference type="Gene3D" id="3.30.565.10">
    <property type="entry name" value="Histidine kinase-like ATPase, C-terminal domain"/>
    <property type="match status" value="1"/>
</dbReference>
<comment type="subcellular location">
    <subcellularLocation>
        <location evidence="2">Membrane</location>
    </subcellularLocation>
</comment>
<evidence type="ECO:0000256" key="4">
    <source>
        <dbReference type="ARBA" id="ARBA00022553"/>
    </source>
</evidence>
<dbReference type="RefSeq" id="WP_014625758.1">
    <property type="nucleotide sequence ID" value="NC_017583.1"/>
</dbReference>
<gene>
    <name evidence="12" type="ordered locus">Spith_2193</name>
</gene>
<dbReference type="EMBL" id="CP002903">
    <property type="protein sequence ID" value="AEJ62448.1"/>
    <property type="molecule type" value="Genomic_DNA"/>
</dbReference>
<dbReference type="EC" id="2.7.13.3" evidence="3"/>
<keyword evidence="6 10" id="KW-0812">Transmembrane</keyword>
<evidence type="ECO:0000256" key="6">
    <source>
        <dbReference type="ARBA" id="ARBA00022692"/>
    </source>
</evidence>
<dbReference type="CDD" id="cd00075">
    <property type="entry name" value="HATPase"/>
    <property type="match status" value="1"/>
</dbReference>
<dbReference type="InterPro" id="IPR004358">
    <property type="entry name" value="Sig_transdc_His_kin-like_C"/>
</dbReference>
<evidence type="ECO:0000256" key="8">
    <source>
        <dbReference type="ARBA" id="ARBA00022989"/>
    </source>
</evidence>
<dbReference type="GO" id="GO:0000155">
    <property type="term" value="F:phosphorelay sensor kinase activity"/>
    <property type="evidence" value="ECO:0007669"/>
    <property type="project" value="InterPro"/>
</dbReference>
<dbReference type="PROSITE" id="PS50109">
    <property type="entry name" value="HIS_KIN"/>
    <property type="match status" value="1"/>
</dbReference>
<comment type="catalytic activity">
    <reaction evidence="1">
        <text>ATP + protein L-histidine = ADP + protein N-phospho-L-histidine.</text>
        <dbReference type="EC" id="2.7.13.3"/>
    </reaction>
</comment>
<keyword evidence="8 10" id="KW-1133">Transmembrane helix</keyword>
<dbReference type="Proteomes" id="UP000007254">
    <property type="component" value="Chromosome"/>
</dbReference>
<dbReference type="GO" id="GO:0005886">
    <property type="term" value="C:plasma membrane"/>
    <property type="evidence" value="ECO:0007669"/>
    <property type="project" value="TreeGrafter"/>
</dbReference>
<dbReference type="PANTHER" id="PTHR45436:SF5">
    <property type="entry name" value="SENSOR HISTIDINE KINASE TRCS"/>
    <property type="match status" value="1"/>
</dbReference>
<dbReference type="KEGG" id="stq:Spith_2193"/>
<keyword evidence="4" id="KW-0597">Phosphoprotein</keyword>
<keyword evidence="5" id="KW-0808">Transferase</keyword>
<feature type="transmembrane region" description="Helical" evidence="10">
    <location>
        <begin position="159"/>
        <end position="182"/>
    </location>
</feature>
<dbReference type="CDD" id="cd00082">
    <property type="entry name" value="HisKA"/>
    <property type="match status" value="1"/>
</dbReference>
<accession>G0GFP9</accession>
<dbReference type="InterPro" id="IPR005467">
    <property type="entry name" value="His_kinase_dom"/>
</dbReference>
<dbReference type="InterPro" id="IPR036890">
    <property type="entry name" value="HATPase_C_sf"/>
</dbReference>
<evidence type="ECO:0000313" key="12">
    <source>
        <dbReference type="EMBL" id="AEJ62448.1"/>
    </source>
</evidence>
<dbReference type="SMART" id="SM00388">
    <property type="entry name" value="HisKA"/>
    <property type="match status" value="1"/>
</dbReference>
<organism evidence="12 13">
    <name type="scientific">Winmispira thermophila (strain ATCC 700085 / DSM 6578 / Z-1203)</name>
    <name type="common">Spirochaeta thermophila</name>
    <dbReference type="NCBI Taxonomy" id="869211"/>
    <lineage>
        <taxon>Bacteria</taxon>
        <taxon>Pseudomonadati</taxon>
        <taxon>Spirochaetota</taxon>
        <taxon>Spirochaetia</taxon>
        <taxon>Winmispirales</taxon>
        <taxon>Winmispiraceae</taxon>
        <taxon>Winmispira</taxon>
    </lineage>
</organism>
<dbReference type="PRINTS" id="PR00344">
    <property type="entry name" value="BCTRLSENSOR"/>
</dbReference>
<dbReference type="Pfam" id="PF02518">
    <property type="entry name" value="HATPase_c"/>
    <property type="match status" value="1"/>
</dbReference>
<evidence type="ECO:0000256" key="9">
    <source>
        <dbReference type="ARBA" id="ARBA00023136"/>
    </source>
</evidence>
<evidence type="ECO:0000256" key="2">
    <source>
        <dbReference type="ARBA" id="ARBA00004370"/>
    </source>
</evidence>
<sequence>MRSLMGRILLAFGVGFGVFVLLFSVVVGVSARASLGALERTREARIREEVVEALEEVAAEGRFVRVEVMRVLRPYAPFLQVVVVLDKERRPVAAWMRGEPGMGMRGMMGPGGAGDVPGEVWEGLRWDSVRVDGRVEGYVGLRVAGFGASEEEGALTRGFLVPFVTGGVVALIGSGGVLLLLVRDFARTARRMAEGLVRIARGERGVVFPEASIEELSAIGRAAVSLQEQLLREERLRAQWSQDVAHDLRTPIAALRAQLEAMRDGVLEVSGERFALVLDELARIEALIEDLALLTRVEDPARRGLREEVALGRVTEEVVERLRMLGEGRGVEVSVEDGGVVLGEGDLLVRMVENLVRNAFQHASGEGPVRVRVERDGAEVVLQVENPGRIGEEELPLVFERLYRGERGRHSRGSGLGLAIVRAVVEGHGGRVEATSAEGWVRFTVRLPVSS</sequence>
<dbReference type="InterPro" id="IPR003661">
    <property type="entry name" value="HisK_dim/P_dom"/>
</dbReference>
<dbReference type="SUPFAM" id="SSF47384">
    <property type="entry name" value="Homodimeric domain of signal transducing histidine kinase"/>
    <property type="match status" value="1"/>
</dbReference>
<dbReference type="AlphaFoldDB" id="G0GFP9"/>
<dbReference type="InterPro" id="IPR050428">
    <property type="entry name" value="TCS_sensor_his_kinase"/>
</dbReference>
<name>G0GFP9_WINT7</name>
<dbReference type="SUPFAM" id="SSF55874">
    <property type="entry name" value="ATPase domain of HSP90 chaperone/DNA topoisomerase II/histidine kinase"/>
    <property type="match status" value="1"/>
</dbReference>
<dbReference type="STRING" id="869211.Spith_2193"/>
<dbReference type="OrthoDB" id="367096at2"/>
<dbReference type="HOGENOM" id="CLU_000445_89_6_12"/>